<dbReference type="InterPro" id="IPR032675">
    <property type="entry name" value="LRR_dom_sf"/>
</dbReference>
<dbReference type="InterPro" id="IPR002182">
    <property type="entry name" value="NB-ARC"/>
</dbReference>
<reference evidence="10" key="1">
    <citation type="submission" date="2023-07" db="EMBL/GenBank/DDBJ databases">
        <title>draft genome sequence of fig (Ficus carica).</title>
        <authorList>
            <person name="Takahashi T."/>
            <person name="Nishimura K."/>
        </authorList>
    </citation>
    <scope>NUCLEOTIDE SEQUENCE</scope>
</reference>
<evidence type="ECO:0000256" key="4">
    <source>
        <dbReference type="ARBA" id="ARBA00022821"/>
    </source>
</evidence>
<evidence type="ECO:0000259" key="8">
    <source>
        <dbReference type="Pfam" id="PF23559"/>
    </source>
</evidence>
<dbReference type="Proteomes" id="UP001187192">
    <property type="component" value="Unassembled WGS sequence"/>
</dbReference>
<evidence type="ECO:0000256" key="2">
    <source>
        <dbReference type="ARBA" id="ARBA00022737"/>
    </source>
</evidence>
<dbReference type="FunFam" id="3.40.50.300:FF:001091">
    <property type="entry name" value="Probable disease resistance protein At1g61300"/>
    <property type="match status" value="1"/>
</dbReference>
<dbReference type="PANTHER" id="PTHR36766">
    <property type="entry name" value="PLANT BROAD-SPECTRUM MILDEW RESISTANCE PROTEIN RPW8"/>
    <property type="match status" value="1"/>
</dbReference>
<dbReference type="InterPro" id="IPR036388">
    <property type="entry name" value="WH-like_DNA-bd_sf"/>
</dbReference>
<feature type="domain" description="R13L1/DRL21-like LRR repeat region" evidence="9">
    <location>
        <begin position="690"/>
        <end position="815"/>
    </location>
</feature>
<organism evidence="10 11">
    <name type="scientific">Ficus carica</name>
    <name type="common">Common fig</name>
    <dbReference type="NCBI Taxonomy" id="3494"/>
    <lineage>
        <taxon>Eukaryota</taxon>
        <taxon>Viridiplantae</taxon>
        <taxon>Streptophyta</taxon>
        <taxon>Embryophyta</taxon>
        <taxon>Tracheophyta</taxon>
        <taxon>Spermatophyta</taxon>
        <taxon>Magnoliopsida</taxon>
        <taxon>eudicotyledons</taxon>
        <taxon>Gunneridae</taxon>
        <taxon>Pentapetalae</taxon>
        <taxon>rosids</taxon>
        <taxon>fabids</taxon>
        <taxon>Rosales</taxon>
        <taxon>Moraceae</taxon>
        <taxon>Ficeae</taxon>
        <taxon>Ficus</taxon>
    </lineage>
</organism>
<keyword evidence="3" id="KW-0547">Nucleotide-binding</keyword>
<dbReference type="InterPro" id="IPR041118">
    <property type="entry name" value="Rx_N"/>
</dbReference>
<dbReference type="GO" id="GO:0005524">
    <property type="term" value="F:ATP binding"/>
    <property type="evidence" value="ECO:0007669"/>
    <property type="project" value="UniProtKB-KW"/>
</dbReference>
<dbReference type="Pfam" id="PF23559">
    <property type="entry name" value="WHD_DRP"/>
    <property type="match status" value="1"/>
</dbReference>
<keyword evidence="11" id="KW-1185">Reference proteome</keyword>
<evidence type="ECO:0000256" key="1">
    <source>
        <dbReference type="ARBA" id="ARBA00022614"/>
    </source>
</evidence>
<feature type="domain" description="Disease resistance N-terminal" evidence="7">
    <location>
        <begin position="10"/>
        <end position="97"/>
    </location>
</feature>
<dbReference type="InterPro" id="IPR027417">
    <property type="entry name" value="P-loop_NTPase"/>
</dbReference>
<dbReference type="SUPFAM" id="SSF52540">
    <property type="entry name" value="P-loop containing nucleoside triphosphate hydrolases"/>
    <property type="match status" value="1"/>
</dbReference>
<dbReference type="GO" id="GO:0051707">
    <property type="term" value="P:response to other organism"/>
    <property type="evidence" value="ECO:0007669"/>
    <property type="project" value="UniProtKB-ARBA"/>
</dbReference>
<dbReference type="Pfam" id="PF25019">
    <property type="entry name" value="LRR_R13L1-DRL21"/>
    <property type="match status" value="1"/>
</dbReference>
<keyword evidence="2" id="KW-0677">Repeat</keyword>
<dbReference type="Gene3D" id="1.10.10.10">
    <property type="entry name" value="Winged helix-like DNA-binding domain superfamily/Winged helix DNA-binding domain"/>
    <property type="match status" value="1"/>
</dbReference>
<evidence type="ECO:0000259" key="6">
    <source>
        <dbReference type="Pfam" id="PF00931"/>
    </source>
</evidence>
<proteinExistence type="predicted"/>
<keyword evidence="1" id="KW-0433">Leucine-rich repeat</keyword>
<evidence type="ECO:0000256" key="5">
    <source>
        <dbReference type="ARBA" id="ARBA00022840"/>
    </source>
</evidence>
<dbReference type="InterPro" id="IPR056789">
    <property type="entry name" value="LRR_R13L1-DRL21"/>
</dbReference>
<dbReference type="InterPro" id="IPR058922">
    <property type="entry name" value="WHD_DRP"/>
</dbReference>
<dbReference type="EMBL" id="BTGU01000348">
    <property type="protein sequence ID" value="GMN66639.1"/>
    <property type="molecule type" value="Genomic_DNA"/>
</dbReference>
<evidence type="ECO:0000313" key="11">
    <source>
        <dbReference type="Proteomes" id="UP001187192"/>
    </source>
</evidence>
<keyword evidence="5" id="KW-0067">ATP-binding</keyword>
<dbReference type="FunFam" id="1.10.10.10:FF:000322">
    <property type="entry name" value="Probable disease resistance protein At1g63360"/>
    <property type="match status" value="1"/>
</dbReference>
<evidence type="ECO:0000259" key="9">
    <source>
        <dbReference type="Pfam" id="PF25019"/>
    </source>
</evidence>
<protein>
    <submittedName>
        <fullName evidence="10">Uncharacterized protein</fullName>
    </submittedName>
</protein>
<dbReference type="GO" id="GO:0043531">
    <property type="term" value="F:ADP binding"/>
    <property type="evidence" value="ECO:0007669"/>
    <property type="project" value="InterPro"/>
</dbReference>
<dbReference type="Pfam" id="PF00931">
    <property type="entry name" value="NB-ARC"/>
    <property type="match status" value="1"/>
</dbReference>
<gene>
    <name evidence="10" type="ORF">TIFTF001_035699</name>
</gene>
<evidence type="ECO:0000259" key="7">
    <source>
        <dbReference type="Pfam" id="PF18052"/>
    </source>
</evidence>
<dbReference type="InterPro" id="IPR042197">
    <property type="entry name" value="Apaf_helical"/>
</dbReference>
<sequence>MALELVGGAFLSSLFQTLFDNLASSEVLDFFRKKNLNPGLLKKLKILLNSAEAVLDDAEGKQLGNPHVREWLLQLKEEIYAAEDLMIEICDECLPNDVECESSSRPRKVMRLALPAFSKTACEKEMVTKIQEIIDTLKLLLEQKTHLGLEKTSVHNGSYNSQRLLATSIVEESDVYGREDDKENIIDLLLSNDDSGNKVHVIPIVGMGGIGKTTLAGLVYHNDRVSESFDVKAWVTVSDYFDTLRLTKAILQNVVGSQAQDNKDLNQLQEALKKALKGRKFFFVLDDVWNKKYNLWCDFMRAFETGARGSKLIVTTRDEKIASMVAPNVRPHQLGAISDEECRKLLAKHVFCSGSPSAYPNMEVISGKIVERCKGLPLAVISLAGLLRAQPSPKEWERILHADIWEMQNNDDVEILPSLWLSYHYLPPHLKRCFAYCSLFPHDYELDKEELILLWRAENLLAIQKGQRPEEVGEDYFNDLVARSLFRRTPASAYVMHDLVSDLAKFVSAEFCLSWDEYNSNTSKSKARHLFLGNKIVDSKAISQAKYLRTLLAPSWGSYWPTFLTTDWGMKSSLLSVAQSLRVLSLRGYFYRDLPDSIEDLKHLRYLNLSSSTIESLPDTVCNLHNLQILLLSWCDRLTRLPNKIGSLINLQHLDVTGTPLVDMPKELHKLKSLQFLPKFVVGKINGSSINQLQELLHLHGRICISGLENIVGVGDIAETILKDLKFVTELILEWKGRSENSDLELERVALEWLLPHTDLRILKIQGYRGTRFADWLGDSSFSNVTSISLEGCRRCRLLPPLGQLPSLEKLEISGFDELERIGDEFFSSSTSSTIVPFRSLKELDIGSMMSWKEWSLTRAYGEAGVLPSLTCLRISCCKQLVSLLPGVPQQQTHTPFPSLEIIYVSFCPMLETFLEWGSFSRLQSIDIWGCERLFALRRSWDLQRFTSLTSLELRYWFDSSVGSFPEEGLLPTTLTSLTINEFEYIELLKGKSLQQLTSLESLSIERCEKLRCLPEERLPPSLSFLCIRNCPFLERRCQRENGEDWHKIDHISRVKIKGAIEWDE</sequence>
<name>A0AA88E2F5_FICCA</name>
<dbReference type="PRINTS" id="PR00364">
    <property type="entry name" value="DISEASERSIST"/>
</dbReference>
<feature type="domain" description="Disease resistance protein winged helix" evidence="8">
    <location>
        <begin position="439"/>
        <end position="504"/>
    </location>
</feature>
<evidence type="ECO:0000313" key="10">
    <source>
        <dbReference type="EMBL" id="GMN66639.1"/>
    </source>
</evidence>
<dbReference type="Pfam" id="PF18052">
    <property type="entry name" value="Rx_N"/>
    <property type="match status" value="1"/>
</dbReference>
<dbReference type="PANTHER" id="PTHR36766:SF40">
    <property type="entry name" value="DISEASE RESISTANCE PROTEIN RGA3"/>
    <property type="match status" value="1"/>
</dbReference>
<dbReference type="Gene3D" id="3.40.50.300">
    <property type="entry name" value="P-loop containing nucleotide triphosphate hydrolases"/>
    <property type="match status" value="1"/>
</dbReference>
<dbReference type="Gene3D" id="1.20.5.4130">
    <property type="match status" value="1"/>
</dbReference>
<dbReference type="Gene3D" id="1.10.8.430">
    <property type="entry name" value="Helical domain of apoptotic protease-activating factors"/>
    <property type="match status" value="1"/>
</dbReference>
<dbReference type="AlphaFoldDB" id="A0AA88E2F5"/>
<accession>A0AA88E2F5</accession>
<keyword evidence="4" id="KW-0611">Plant defense</keyword>
<feature type="domain" description="NB-ARC" evidence="6">
    <location>
        <begin position="179"/>
        <end position="351"/>
    </location>
</feature>
<dbReference type="GO" id="GO:0006952">
    <property type="term" value="P:defense response"/>
    <property type="evidence" value="ECO:0007669"/>
    <property type="project" value="UniProtKB-KW"/>
</dbReference>
<comment type="caution">
    <text evidence="10">The sequence shown here is derived from an EMBL/GenBank/DDBJ whole genome shotgun (WGS) entry which is preliminary data.</text>
</comment>
<evidence type="ECO:0000256" key="3">
    <source>
        <dbReference type="ARBA" id="ARBA00022741"/>
    </source>
</evidence>
<dbReference type="Gene3D" id="3.80.10.10">
    <property type="entry name" value="Ribonuclease Inhibitor"/>
    <property type="match status" value="2"/>
</dbReference>
<dbReference type="SUPFAM" id="SSF52058">
    <property type="entry name" value="L domain-like"/>
    <property type="match status" value="1"/>
</dbReference>